<sequence length="173" mass="18725">MLETMRDRGKFWTPVPDWTTARIERDGLSVRRIAGLGQMLISGDLRGAVAGLAPGVSEIGLWSLAEADSYFVRSARDRGLLVTPAPQHVAPGWREGYVATPCDDAYAVLELAGSGLAEMVAEATSVDLEAGSRSAAVLFAGVTVFLYRTAPSTARLHVESPMASYLWKWLDER</sequence>
<evidence type="ECO:0008006" key="3">
    <source>
        <dbReference type="Google" id="ProtNLM"/>
    </source>
</evidence>
<proteinExistence type="predicted"/>
<gene>
    <name evidence="1" type="ORF">FY036_10730</name>
</gene>
<dbReference type="AlphaFoldDB" id="A0A5D4GWE4"/>
<organism evidence="1 2">
    <name type="scientific">Neoaquamicrobium microcysteis</name>
    <dbReference type="NCBI Taxonomy" id="2682781"/>
    <lineage>
        <taxon>Bacteria</taxon>
        <taxon>Pseudomonadati</taxon>
        <taxon>Pseudomonadota</taxon>
        <taxon>Alphaproteobacteria</taxon>
        <taxon>Hyphomicrobiales</taxon>
        <taxon>Phyllobacteriaceae</taxon>
        <taxon>Neoaquamicrobium</taxon>
    </lineage>
</organism>
<name>A0A5D4GWE4_9HYPH</name>
<dbReference type="OrthoDB" id="7868213at2"/>
<accession>A0A5D4GWE4</accession>
<reference evidence="1 2" key="2">
    <citation type="submission" date="2019-09" db="EMBL/GenBank/DDBJ databases">
        <title>Mesorhizobium sp. MaA-C15 isolated from Microcystis aeruginosa.</title>
        <authorList>
            <person name="Jeong S.E."/>
            <person name="Jin H.M."/>
            <person name="Jeon C.O."/>
        </authorList>
    </citation>
    <scope>NUCLEOTIDE SEQUENCE [LARGE SCALE GENOMIC DNA]</scope>
    <source>
        <strain evidence="1 2">MaA-C15</strain>
    </source>
</reference>
<protein>
    <recommendedName>
        <fullName evidence="3">Sarcosine oxidase subunit gamma</fullName>
    </recommendedName>
</protein>
<evidence type="ECO:0000313" key="1">
    <source>
        <dbReference type="EMBL" id="TYR32283.1"/>
    </source>
</evidence>
<dbReference type="EMBL" id="VSZS01000062">
    <property type="protein sequence ID" value="TYR32283.1"/>
    <property type="molecule type" value="Genomic_DNA"/>
</dbReference>
<comment type="caution">
    <text evidence="1">The sequence shown here is derived from an EMBL/GenBank/DDBJ whole genome shotgun (WGS) entry which is preliminary data.</text>
</comment>
<dbReference type="InterPro" id="IPR027266">
    <property type="entry name" value="TrmE/GcvT-like"/>
</dbReference>
<dbReference type="Gene3D" id="3.30.1360.120">
    <property type="entry name" value="Probable tRNA modification gtpase trme, domain 1"/>
    <property type="match status" value="1"/>
</dbReference>
<evidence type="ECO:0000313" key="2">
    <source>
        <dbReference type="Proteomes" id="UP000323258"/>
    </source>
</evidence>
<keyword evidence="2" id="KW-1185">Reference proteome</keyword>
<reference evidence="1 2" key="1">
    <citation type="submission" date="2019-08" db="EMBL/GenBank/DDBJ databases">
        <authorList>
            <person name="Seo Y.L."/>
        </authorList>
    </citation>
    <scope>NUCLEOTIDE SEQUENCE [LARGE SCALE GENOMIC DNA]</scope>
    <source>
        <strain evidence="1 2">MaA-C15</strain>
    </source>
</reference>
<dbReference type="RefSeq" id="WP_148914729.1">
    <property type="nucleotide sequence ID" value="NZ_VSZS01000062.1"/>
</dbReference>
<dbReference type="Proteomes" id="UP000323258">
    <property type="component" value="Unassembled WGS sequence"/>
</dbReference>
<dbReference type="SUPFAM" id="SSF103025">
    <property type="entry name" value="Folate-binding domain"/>
    <property type="match status" value="1"/>
</dbReference>